<reference evidence="2" key="1">
    <citation type="submission" date="2015-04" db="UniProtKB">
        <authorList>
            <consortium name="EnsemblPlants"/>
        </authorList>
    </citation>
    <scope>IDENTIFICATION</scope>
</reference>
<evidence type="ECO:0000313" key="2">
    <source>
        <dbReference type="EnsemblPlants" id="OPUNC05G23150.1"/>
    </source>
</evidence>
<feature type="region of interest" description="Disordered" evidence="1">
    <location>
        <begin position="138"/>
        <end position="170"/>
    </location>
</feature>
<feature type="compositionally biased region" description="Basic residues" evidence="1">
    <location>
        <begin position="61"/>
        <end position="70"/>
    </location>
</feature>
<feature type="region of interest" description="Disordered" evidence="1">
    <location>
        <begin position="1"/>
        <end position="25"/>
    </location>
</feature>
<dbReference type="AlphaFoldDB" id="A0A0E0L5N7"/>
<name>A0A0E0L5N7_ORYPU</name>
<dbReference type="Gramene" id="OPUNC05G23150.1">
    <property type="protein sequence ID" value="OPUNC05G23150.1"/>
    <property type="gene ID" value="OPUNC05G23150"/>
</dbReference>
<evidence type="ECO:0000256" key="1">
    <source>
        <dbReference type="SAM" id="MobiDB-lite"/>
    </source>
</evidence>
<dbReference type="Proteomes" id="UP000026962">
    <property type="component" value="Chromosome 5"/>
</dbReference>
<organism evidence="2">
    <name type="scientific">Oryza punctata</name>
    <name type="common">Red rice</name>
    <dbReference type="NCBI Taxonomy" id="4537"/>
    <lineage>
        <taxon>Eukaryota</taxon>
        <taxon>Viridiplantae</taxon>
        <taxon>Streptophyta</taxon>
        <taxon>Embryophyta</taxon>
        <taxon>Tracheophyta</taxon>
        <taxon>Spermatophyta</taxon>
        <taxon>Magnoliopsida</taxon>
        <taxon>Liliopsida</taxon>
        <taxon>Poales</taxon>
        <taxon>Poaceae</taxon>
        <taxon>BOP clade</taxon>
        <taxon>Oryzoideae</taxon>
        <taxon>Oryzeae</taxon>
        <taxon>Oryzinae</taxon>
        <taxon>Oryza</taxon>
    </lineage>
</organism>
<feature type="compositionally biased region" description="Polar residues" evidence="1">
    <location>
        <begin position="100"/>
        <end position="111"/>
    </location>
</feature>
<feature type="region of interest" description="Disordered" evidence="1">
    <location>
        <begin position="58"/>
        <end position="114"/>
    </location>
</feature>
<dbReference type="HOGENOM" id="CLU_1573191_0_0_1"/>
<evidence type="ECO:0000313" key="3">
    <source>
        <dbReference type="Proteomes" id="UP000026962"/>
    </source>
</evidence>
<feature type="compositionally biased region" description="Low complexity" evidence="1">
    <location>
        <begin position="73"/>
        <end position="87"/>
    </location>
</feature>
<proteinExistence type="predicted"/>
<reference evidence="2" key="2">
    <citation type="submission" date="2018-05" db="EMBL/GenBank/DDBJ databases">
        <title>OpunRS2 (Oryza punctata Reference Sequence Version 2).</title>
        <authorList>
            <person name="Zhang J."/>
            <person name="Kudrna D."/>
            <person name="Lee S."/>
            <person name="Talag J."/>
            <person name="Welchert J."/>
            <person name="Wing R.A."/>
        </authorList>
    </citation>
    <scope>NUCLEOTIDE SEQUENCE [LARGE SCALE GENOMIC DNA]</scope>
</reference>
<dbReference type="EnsemblPlants" id="OPUNC05G23150.1">
    <property type="protein sequence ID" value="OPUNC05G23150.1"/>
    <property type="gene ID" value="OPUNC05G23150"/>
</dbReference>
<accession>A0A0E0L5N7</accession>
<protein>
    <submittedName>
        <fullName evidence="2">Uncharacterized protein</fullName>
    </submittedName>
</protein>
<sequence>MGRRRRTCTLYPTTGGGAPAPSIHGDFRPRSTHCCGRAVGRLRSHRARNRWRAAITDAAHPRHHHHHHQRPNALRSLSPPRRAARAAVQCAPTRRDGAQHTPTPTPNSSHISARRGGSAVKLFLPAPPLCSALLPPLPSLRSGAGGGREGPDPPGVGPTGSGRAGREVRI</sequence>
<keyword evidence="3" id="KW-1185">Reference proteome</keyword>